<feature type="region of interest" description="Disordered" evidence="7">
    <location>
        <begin position="20"/>
        <end position="72"/>
    </location>
</feature>
<dbReference type="PANTHER" id="PTHR17605:SF0">
    <property type="entry name" value="RIBOSOME BIOGENESIS PROTEIN BOP1"/>
    <property type="match status" value="1"/>
</dbReference>
<feature type="region of interest" description="Disordered" evidence="7">
    <location>
        <begin position="111"/>
        <end position="133"/>
    </location>
</feature>
<keyword evidence="4" id="KW-0853">WD repeat</keyword>
<sequence length="133" mass="15711">MKIMNKIRKKREKVAVSLPIMVRKKKKKRATTNKETEKDDTEQNNNQGEIKKLTETFDEDNTSDEEDARNTIGNIPVEWYNEYPHIGYNLDGKRILKPATADELDQFLSKMDDPNYWRKSTRQGNHERSCSYQ</sequence>
<comment type="caution">
    <text evidence="9">The sequence shown here is derived from an EMBL/GenBank/DDBJ whole genome shotgun (WGS) entry which is preliminary data.</text>
</comment>
<dbReference type="GO" id="GO:0000463">
    <property type="term" value="P:maturation of LSU-rRNA from tricistronic rRNA transcript (SSU-rRNA, 5.8S rRNA, LSU-rRNA)"/>
    <property type="evidence" value="ECO:0007669"/>
    <property type="project" value="TreeGrafter"/>
</dbReference>
<evidence type="ECO:0000256" key="4">
    <source>
        <dbReference type="ARBA" id="ARBA00022574"/>
    </source>
</evidence>
<evidence type="ECO:0000256" key="3">
    <source>
        <dbReference type="ARBA" id="ARBA00022552"/>
    </source>
</evidence>
<organism evidence="9 10">
    <name type="scientific">Desmophyllum pertusum</name>
    <dbReference type="NCBI Taxonomy" id="174260"/>
    <lineage>
        <taxon>Eukaryota</taxon>
        <taxon>Metazoa</taxon>
        <taxon>Cnidaria</taxon>
        <taxon>Anthozoa</taxon>
        <taxon>Hexacorallia</taxon>
        <taxon>Scleractinia</taxon>
        <taxon>Caryophylliina</taxon>
        <taxon>Caryophylliidae</taxon>
        <taxon>Desmophyllum</taxon>
    </lineage>
</organism>
<feature type="compositionally biased region" description="Acidic residues" evidence="7">
    <location>
        <begin position="56"/>
        <end position="67"/>
    </location>
</feature>
<keyword evidence="3" id="KW-0698">rRNA processing</keyword>
<feature type="compositionally biased region" description="Basic and acidic residues" evidence="7">
    <location>
        <begin position="124"/>
        <end position="133"/>
    </location>
</feature>
<dbReference type="Proteomes" id="UP001163046">
    <property type="component" value="Unassembled WGS sequence"/>
</dbReference>
<dbReference type="InterPro" id="IPR028598">
    <property type="entry name" value="BOP1/Erb1"/>
</dbReference>
<evidence type="ECO:0000256" key="2">
    <source>
        <dbReference type="ARBA" id="ARBA00022517"/>
    </source>
</evidence>
<dbReference type="GO" id="GO:0070545">
    <property type="term" value="C:PeBoW complex"/>
    <property type="evidence" value="ECO:0007669"/>
    <property type="project" value="TreeGrafter"/>
</dbReference>
<dbReference type="AlphaFoldDB" id="A0A9X0D2X0"/>
<dbReference type="GO" id="GO:0030687">
    <property type="term" value="C:preribosome, large subunit precursor"/>
    <property type="evidence" value="ECO:0007669"/>
    <property type="project" value="TreeGrafter"/>
</dbReference>
<keyword evidence="5" id="KW-0677">Repeat</keyword>
<dbReference type="GO" id="GO:0043021">
    <property type="term" value="F:ribonucleoprotein complex binding"/>
    <property type="evidence" value="ECO:0007669"/>
    <property type="project" value="TreeGrafter"/>
</dbReference>
<feature type="domain" description="BOP1 N-terminal" evidence="8">
    <location>
        <begin position="80"/>
        <end position="122"/>
    </location>
</feature>
<keyword evidence="6" id="KW-0539">Nucleus</keyword>
<name>A0A9X0D2X0_9CNID</name>
<dbReference type="EMBL" id="MU825883">
    <property type="protein sequence ID" value="KAJ7384930.1"/>
    <property type="molecule type" value="Genomic_DNA"/>
</dbReference>
<evidence type="ECO:0000256" key="5">
    <source>
        <dbReference type="ARBA" id="ARBA00022737"/>
    </source>
</evidence>
<comment type="subcellular location">
    <subcellularLocation>
        <location evidence="1">Nucleus</location>
        <location evidence="1">Nucleolus</location>
    </subcellularLocation>
</comment>
<evidence type="ECO:0000313" key="9">
    <source>
        <dbReference type="EMBL" id="KAJ7384930.1"/>
    </source>
</evidence>
<gene>
    <name evidence="9" type="primary">BOP1_2</name>
    <name evidence="9" type="ORF">OS493_018618</name>
</gene>
<dbReference type="Pfam" id="PF08145">
    <property type="entry name" value="BOP1NT"/>
    <property type="match status" value="1"/>
</dbReference>
<protein>
    <submittedName>
        <fullName evidence="9">Ribosome biogenesis protein 1</fullName>
    </submittedName>
</protein>
<evidence type="ECO:0000256" key="6">
    <source>
        <dbReference type="ARBA" id="ARBA00023242"/>
    </source>
</evidence>
<keyword evidence="2" id="KW-0690">Ribosome biogenesis</keyword>
<proteinExistence type="predicted"/>
<dbReference type="InterPro" id="IPR012953">
    <property type="entry name" value="BOP1_N_dom"/>
</dbReference>
<evidence type="ECO:0000259" key="8">
    <source>
        <dbReference type="Pfam" id="PF08145"/>
    </source>
</evidence>
<accession>A0A9X0D2X0</accession>
<dbReference type="OrthoDB" id="5571054at2759"/>
<dbReference type="PANTHER" id="PTHR17605">
    <property type="entry name" value="RIBOSOME BIOGENESIS PROTEIN BOP1 BLOCK OF PROLIFERATION 1 PROTEIN"/>
    <property type="match status" value="1"/>
</dbReference>
<evidence type="ECO:0000256" key="1">
    <source>
        <dbReference type="ARBA" id="ARBA00004604"/>
    </source>
</evidence>
<evidence type="ECO:0000313" key="10">
    <source>
        <dbReference type="Proteomes" id="UP001163046"/>
    </source>
</evidence>
<keyword evidence="10" id="KW-1185">Reference proteome</keyword>
<feature type="compositionally biased region" description="Basic residues" evidence="7">
    <location>
        <begin position="22"/>
        <end position="31"/>
    </location>
</feature>
<reference evidence="9" key="1">
    <citation type="submission" date="2023-01" db="EMBL/GenBank/DDBJ databases">
        <title>Genome assembly of the deep-sea coral Lophelia pertusa.</title>
        <authorList>
            <person name="Herrera S."/>
            <person name="Cordes E."/>
        </authorList>
    </citation>
    <scope>NUCLEOTIDE SEQUENCE</scope>
    <source>
        <strain evidence="9">USNM1676648</strain>
        <tissue evidence="9">Polyp</tissue>
    </source>
</reference>
<evidence type="ECO:0000256" key="7">
    <source>
        <dbReference type="SAM" id="MobiDB-lite"/>
    </source>
</evidence>